<dbReference type="InterPro" id="IPR027417">
    <property type="entry name" value="P-loop_NTPase"/>
</dbReference>
<name>A0A852TNP6_9BACI</name>
<organism evidence="3 4">
    <name type="scientific">Neobacillus niacini</name>
    <dbReference type="NCBI Taxonomy" id="86668"/>
    <lineage>
        <taxon>Bacteria</taxon>
        <taxon>Bacillati</taxon>
        <taxon>Bacillota</taxon>
        <taxon>Bacilli</taxon>
        <taxon>Bacillales</taxon>
        <taxon>Bacillaceae</taxon>
        <taxon>Neobacillus</taxon>
    </lineage>
</organism>
<dbReference type="PROSITE" id="PS51194">
    <property type="entry name" value="HELICASE_CTER"/>
    <property type="match status" value="1"/>
</dbReference>
<gene>
    <name evidence="3" type="ORF">F4694_005577</name>
</gene>
<dbReference type="GO" id="GO:0003677">
    <property type="term" value="F:DNA binding"/>
    <property type="evidence" value="ECO:0007669"/>
    <property type="project" value="InterPro"/>
</dbReference>
<dbReference type="PANTHER" id="PTHR47396">
    <property type="entry name" value="TYPE I RESTRICTION ENZYME ECOKI R PROTEIN"/>
    <property type="match status" value="1"/>
</dbReference>
<dbReference type="CDD" id="cd18799">
    <property type="entry name" value="SF2_C_EcoAI-like"/>
    <property type="match status" value="1"/>
</dbReference>
<dbReference type="Gene3D" id="3.30.870.10">
    <property type="entry name" value="Endonuclease Chain A"/>
    <property type="match status" value="1"/>
</dbReference>
<dbReference type="Pfam" id="PF11907">
    <property type="entry name" value="DUF3427"/>
    <property type="match status" value="1"/>
</dbReference>
<dbReference type="PROSITE" id="PS51192">
    <property type="entry name" value="HELICASE_ATP_BIND_1"/>
    <property type="match status" value="1"/>
</dbReference>
<dbReference type="GO" id="GO:0004386">
    <property type="term" value="F:helicase activity"/>
    <property type="evidence" value="ECO:0007669"/>
    <property type="project" value="UniProtKB-KW"/>
</dbReference>
<dbReference type="InterPro" id="IPR001650">
    <property type="entry name" value="Helicase_C-like"/>
</dbReference>
<keyword evidence="3" id="KW-0347">Helicase</keyword>
<dbReference type="Pfam" id="PF00271">
    <property type="entry name" value="Helicase_C"/>
    <property type="match status" value="1"/>
</dbReference>
<dbReference type="EMBL" id="JACCBX010000015">
    <property type="protein sequence ID" value="NYE08728.1"/>
    <property type="molecule type" value="Genomic_DNA"/>
</dbReference>
<dbReference type="CDD" id="cd18032">
    <property type="entry name" value="DEXHc_RE_I_III_res"/>
    <property type="match status" value="1"/>
</dbReference>
<reference evidence="4" key="2">
    <citation type="submission" date="2020-08" db="EMBL/GenBank/DDBJ databases">
        <title>The Agave Microbiome: Exploring the role of microbial communities in plant adaptations to desert environments.</title>
        <authorList>
            <person name="Partida-Martinez L.P."/>
        </authorList>
    </citation>
    <scope>NUCLEOTIDE SEQUENCE [LARGE SCALE GENOMIC DNA]</scope>
    <source>
        <strain evidence="4">AT2.8</strain>
    </source>
</reference>
<protein>
    <submittedName>
        <fullName evidence="3">Superfamily II DNA or RNA helicase</fullName>
    </submittedName>
</protein>
<dbReference type="InterPro" id="IPR025202">
    <property type="entry name" value="PLD-like_dom"/>
</dbReference>
<sequence>MDTVEKKLIVNSEKGNLLRELVRSMNECERFYFSVAFINFSGLQLLLDPLKEAEEKGVKGKIITSTYLNFTDAKALEKIREFNNVDLKVFVTDKEIGFHTKAYIFEYKDSYKVIIGSSNITQSALKSNIEWNVEIITKDNGRFIQDVLKEYDYLWNMSEVADEDFIYRYEEFLKSFKDTKQTRNLIYENKKYIVPNRMQRRATENLERLRNFGEKKALVIAATGTGKTYMSAFDVKSFKPKKLLFIVHREEILKKAKETFELLLPNEGLTFGLLTGNHKQKNVDYVFATIQTISKCFHEFKRDEFDYLIIDEAHHASSPTYQTVLDYFKPNFTLGMTATPERSDGYNVFDLFDNNVAIEVRLHEALEDELVIPFHYFGITDIEGIDLSDVNIDDIAEITKRLKVNERVDFIIEKMDFYGHDGEKRKGLGFCASIEHAQYMASEFNKKGYQSVCLHGGDSPETRERFIRQLESDHEELEFIFTVDIFNEGVDIPSINTVLMLRPTNSPIVFIQQLGRGLRKHPEKTFLTVLDFIGNHNKTFLIALALNGSRYYDKESLKVAVATGFANIPGCTHIQMDKITQERILTQIDSENFNSMKYLKEEYFEFKKLNQGRIPFLLLDYLKYDGAPDPVKFIDREKTYLQFVAKVEKDEYLKELLQNESFEGTLKELSSKLPLKRIYEFVILRYLLDHEEISLEIAKNQILKMISRVDDDSILHAFECLNQNYYDSVQTKNKPKLVQFSNGKLSKSLLFKELLENEDYRKFIEDIITYGIFRYEKEFGTEYYGVPYFKLYEQYQMVDAALLSNYRKIHSSFRGSGLLANGNEYFLFIDLHKEEDVKESINYKDKFISPQKFQWQSVNSTTQQSERGKNIIFNKQRGVNLHLFIRKYKEIDGKTEPYIYIGKGNSVEFEGDKPITVWMELENEVPPILYTEFTKKV</sequence>
<dbReference type="SUPFAM" id="SSF56024">
    <property type="entry name" value="Phospholipase D/nuclease"/>
    <property type="match status" value="1"/>
</dbReference>
<accession>A0A852TNP6</accession>
<keyword evidence="3" id="KW-0378">Hydrolase</keyword>
<evidence type="ECO:0000259" key="1">
    <source>
        <dbReference type="PROSITE" id="PS51192"/>
    </source>
</evidence>
<keyword evidence="3" id="KW-0067">ATP-binding</keyword>
<feature type="domain" description="Helicase C-terminal" evidence="2">
    <location>
        <begin position="403"/>
        <end position="565"/>
    </location>
</feature>
<dbReference type="InterPro" id="IPR006935">
    <property type="entry name" value="Helicase/UvrB_N"/>
</dbReference>
<dbReference type="GO" id="GO:0016787">
    <property type="term" value="F:hydrolase activity"/>
    <property type="evidence" value="ECO:0007669"/>
    <property type="project" value="InterPro"/>
</dbReference>
<dbReference type="Pfam" id="PF26350">
    <property type="entry name" value="DUF8090"/>
    <property type="match status" value="1"/>
</dbReference>
<dbReference type="PANTHER" id="PTHR47396:SF1">
    <property type="entry name" value="ATP-DEPENDENT HELICASE IRC3-RELATED"/>
    <property type="match status" value="1"/>
</dbReference>
<comment type="caution">
    <text evidence="3">The sequence shown here is derived from an EMBL/GenBank/DDBJ whole genome shotgun (WGS) entry which is preliminary data.</text>
</comment>
<dbReference type="CDD" id="cd09204">
    <property type="entry name" value="PLDc_N_DEXD_b2"/>
    <property type="match status" value="1"/>
</dbReference>
<evidence type="ECO:0000259" key="2">
    <source>
        <dbReference type="PROSITE" id="PS51194"/>
    </source>
</evidence>
<reference evidence="4" key="1">
    <citation type="submission" date="2020-07" db="EMBL/GenBank/DDBJ databases">
        <authorList>
            <person name="Partida-Martinez L."/>
            <person name="Huntemann M."/>
            <person name="Clum A."/>
            <person name="Wang J."/>
            <person name="Palaniappan K."/>
            <person name="Ritter S."/>
            <person name="Chen I.-M."/>
            <person name="Stamatis D."/>
            <person name="Reddy T."/>
            <person name="O'Malley R."/>
            <person name="Daum C."/>
            <person name="Shapiro N."/>
            <person name="Ivanova N."/>
            <person name="Kyrpides N."/>
            <person name="Woyke T."/>
        </authorList>
    </citation>
    <scope>NUCLEOTIDE SEQUENCE [LARGE SCALE GENOMIC DNA]</scope>
    <source>
        <strain evidence="4">AT2.8</strain>
    </source>
</reference>
<feature type="domain" description="Helicase ATP-binding" evidence="1">
    <location>
        <begin position="208"/>
        <end position="358"/>
    </location>
</feature>
<dbReference type="SMART" id="SM00487">
    <property type="entry name" value="DEXDc"/>
    <property type="match status" value="1"/>
</dbReference>
<dbReference type="InterPro" id="IPR058403">
    <property type="entry name" value="DUF8090"/>
</dbReference>
<dbReference type="Proteomes" id="UP000548423">
    <property type="component" value="Unassembled WGS sequence"/>
</dbReference>
<proteinExistence type="predicted"/>
<dbReference type="GO" id="GO:0005524">
    <property type="term" value="F:ATP binding"/>
    <property type="evidence" value="ECO:0007669"/>
    <property type="project" value="InterPro"/>
</dbReference>
<dbReference type="InterPro" id="IPR014001">
    <property type="entry name" value="Helicase_ATP-bd"/>
</dbReference>
<evidence type="ECO:0000313" key="4">
    <source>
        <dbReference type="Proteomes" id="UP000548423"/>
    </source>
</evidence>
<evidence type="ECO:0000313" key="3">
    <source>
        <dbReference type="EMBL" id="NYE08728.1"/>
    </source>
</evidence>
<dbReference type="Gene3D" id="3.40.50.300">
    <property type="entry name" value="P-loop containing nucleotide triphosphate hydrolases"/>
    <property type="match status" value="2"/>
</dbReference>
<dbReference type="InterPro" id="IPR021835">
    <property type="entry name" value="DUF3427"/>
</dbReference>
<keyword evidence="3" id="KW-0547">Nucleotide-binding</keyword>
<dbReference type="Pfam" id="PF04851">
    <property type="entry name" value="ResIII"/>
    <property type="match status" value="1"/>
</dbReference>
<dbReference type="Pfam" id="PF13091">
    <property type="entry name" value="PLDc_2"/>
    <property type="match status" value="1"/>
</dbReference>
<dbReference type="SMART" id="SM00490">
    <property type="entry name" value="HELICc"/>
    <property type="match status" value="1"/>
</dbReference>
<dbReference type="AlphaFoldDB" id="A0A852TNP6"/>
<dbReference type="GO" id="GO:0005829">
    <property type="term" value="C:cytosol"/>
    <property type="evidence" value="ECO:0007669"/>
    <property type="project" value="TreeGrafter"/>
</dbReference>
<dbReference type="InterPro" id="IPR050742">
    <property type="entry name" value="Helicase_Restrict-Modif_Enz"/>
</dbReference>
<dbReference type="SUPFAM" id="SSF52540">
    <property type="entry name" value="P-loop containing nucleoside triphosphate hydrolases"/>
    <property type="match status" value="1"/>
</dbReference>